<dbReference type="InterPro" id="IPR028098">
    <property type="entry name" value="Glyco_trans_4-like_N"/>
</dbReference>
<dbReference type="Pfam" id="PF13439">
    <property type="entry name" value="Glyco_transf_4"/>
    <property type="match status" value="1"/>
</dbReference>
<keyword evidence="3" id="KW-0808">Transferase</keyword>
<gene>
    <name evidence="3" type="primary">gtr-3</name>
    <name evidence="3" type="ordered locus">HAH_5169</name>
</gene>
<dbReference type="OrthoDB" id="132546at2157"/>
<proteinExistence type="predicted"/>
<feature type="domain" description="Glycosyl transferase family 1" evidence="1">
    <location>
        <begin position="205"/>
        <end position="369"/>
    </location>
</feature>
<sequence length="399" mass="43969">MVSRVLASAVNHPDSINPYIGLFNHRIIRSLQDSGLSVDAVAPRPFAPPVGPKSEYNMLPSVEEWDGYDVHHPRFWYLLPKRLFYGLSGDSFAKRVSEYVDETFEEPDLVQACHIYLDGYGLLPYCRNHDVPLFVVSHGHFMNNYEDLARGVRSRVDETLTACSKVLCVSDALADTARSHVSSEKVETVPIGATPERYPTDQESQLRRELGIDADATVALFVGEFCERKGIPEVTTVLPELSLPDTEFVFIGHGGAQRSELQAALAESDFSGRHVYTGITSLALRRWLTVADLLVLPSRAEGRPTVIYEAMAAETAVLGTDIGGVSEQVVDGETGVLIQPRDATALADALESLTTDSDRLAELGSNGHQRLVNQGWTWDGYATRVRELYAEFEGKGLQT</sequence>
<dbReference type="SUPFAM" id="SSF53756">
    <property type="entry name" value="UDP-Glycosyltransferase/glycogen phosphorylase"/>
    <property type="match status" value="1"/>
</dbReference>
<name>G0I081_HALHT</name>
<dbReference type="PANTHER" id="PTHR45947">
    <property type="entry name" value="SULFOQUINOVOSYL TRANSFERASE SQD2"/>
    <property type="match status" value="1"/>
</dbReference>
<accession>G0I081</accession>
<dbReference type="AlphaFoldDB" id="G0I081"/>
<dbReference type="Proteomes" id="UP000005629">
    <property type="component" value="Plasmid pHH400"/>
</dbReference>
<evidence type="ECO:0000259" key="1">
    <source>
        <dbReference type="Pfam" id="PF00534"/>
    </source>
</evidence>
<dbReference type="KEGG" id="hhi:HAH_5169"/>
<keyword evidence="3" id="KW-0614">Plasmid</keyword>
<dbReference type="EMBL" id="CP002923">
    <property type="protein sequence ID" value="AEM59302.1"/>
    <property type="molecule type" value="Genomic_DNA"/>
</dbReference>
<protein>
    <submittedName>
        <fullName evidence="3">Glycosyltransferase</fullName>
    </submittedName>
</protein>
<dbReference type="Gene3D" id="3.40.50.2000">
    <property type="entry name" value="Glycogen Phosphorylase B"/>
    <property type="match status" value="2"/>
</dbReference>
<dbReference type="RefSeq" id="WP_014031159.1">
    <property type="nucleotide sequence ID" value="NC_015944.1"/>
</dbReference>
<reference evidence="3 4" key="1">
    <citation type="journal article" date="2011" name="J. Bacteriol.">
        <title>Complete genome sequence of Haloarcula hispanica, a model haloarchaeon for studying genetics, metabolism, and virus-host interaction.</title>
        <authorList>
            <person name="Liu H."/>
            <person name="Wu Z."/>
            <person name="Li M."/>
            <person name="Zhang F."/>
            <person name="Zheng H."/>
            <person name="Han J."/>
            <person name="Liu J."/>
            <person name="Zhou J."/>
            <person name="Wang S."/>
            <person name="Xiang H."/>
        </authorList>
    </citation>
    <scope>NUCLEOTIDE SEQUENCE [LARGE SCALE GENOMIC DNA]</scope>
    <source>
        <strain evidence="4">ATCC 33960 / DSM 4426 / JCM 8911 / NBRC 102182 / NCIMB 2187 / VKM B-1755</strain>
        <plasmid evidence="3 4">pHH400</plasmid>
    </source>
</reference>
<dbReference type="InterPro" id="IPR050194">
    <property type="entry name" value="Glycosyltransferase_grp1"/>
</dbReference>
<geneLocation type="plasmid" evidence="3 4">
    <name>pHH400</name>
</geneLocation>
<dbReference type="HOGENOM" id="CLU_009583_2_4_2"/>
<organism evidence="3 4">
    <name type="scientific">Haloarcula hispanica (strain ATCC 33960 / DSM 4426 / JCM 8911 / NBRC 102182 / NCIMB 2187 / VKM B-1755)</name>
    <dbReference type="NCBI Taxonomy" id="634497"/>
    <lineage>
        <taxon>Archaea</taxon>
        <taxon>Methanobacteriati</taxon>
        <taxon>Methanobacteriota</taxon>
        <taxon>Stenosarchaea group</taxon>
        <taxon>Halobacteria</taxon>
        <taxon>Halobacteriales</taxon>
        <taxon>Haloarculaceae</taxon>
        <taxon>Haloarcula</taxon>
    </lineage>
</organism>
<dbReference type="InterPro" id="IPR001296">
    <property type="entry name" value="Glyco_trans_1"/>
</dbReference>
<dbReference type="CDD" id="cd03801">
    <property type="entry name" value="GT4_PimA-like"/>
    <property type="match status" value="1"/>
</dbReference>
<dbReference type="GO" id="GO:0016757">
    <property type="term" value="F:glycosyltransferase activity"/>
    <property type="evidence" value="ECO:0007669"/>
    <property type="project" value="InterPro"/>
</dbReference>
<dbReference type="PANTHER" id="PTHR45947:SF3">
    <property type="entry name" value="SULFOQUINOVOSYL TRANSFERASE SQD2"/>
    <property type="match status" value="1"/>
</dbReference>
<dbReference type="Pfam" id="PF00534">
    <property type="entry name" value="Glycos_transf_1"/>
    <property type="match status" value="1"/>
</dbReference>
<dbReference type="eggNOG" id="arCOG01403">
    <property type="taxonomic scope" value="Archaea"/>
</dbReference>
<dbReference type="GeneID" id="25157540"/>
<evidence type="ECO:0000313" key="3">
    <source>
        <dbReference type="EMBL" id="AEM59302.1"/>
    </source>
</evidence>
<evidence type="ECO:0000259" key="2">
    <source>
        <dbReference type="Pfam" id="PF13439"/>
    </source>
</evidence>
<feature type="domain" description="Glycosyltransferase subfamily 4-like N-terminal" evidence="2">
    <location>
        <begin position="25"/>
        <end position="197"/>
    </location>
</feature>
<evidence type="ECO:0000313" key="4">
    <source>
        <dbReference type="Proteomes" id="UP000005629"/>
    </source>
</evidence>